<keyword evidence="4" id="KW-0614">Plasmid</keyword>
<name>A0A345E8C6_9EURY</name>
<dbReference type="InterPro" id="IPR056753">
    <property type="entry name" value="DrmE_N"/>
</dbReference>
<organism evidence="4 5">
    <name type="scientific">Haloplanus rubicundus</name>
    <dbReference type="NCBI Taxonomy" id="1547898"/>
    <lineage>
        <taxon>Archaea</taxon>
        <taxon>Methanobacteriati</taxon>
        <taxon>Methanobacteriota</taxon>
        <taxon>Stenosarchaea group</taxon>
        <taxon>Halobacteria</taxon>
        <taxon>Halobacteriales</taxon>
        <taxon>Haloferacaceae</taxon>
        <taxon>Haloplanus</taxon>
    </lineage>
</organism>
<dbReference type="InterPro" id="IPR049794">
    <property type="entry name" value="DrmE"/>
</dbReference>
<sequence>MTINSIASHAHACRGRDYLTRWFPANIKLDGESYPFGETELAVIEETLRSLERGRSLLIHDPIPSNRIPIGLSIAYVRTQDPRFPEKGIVGGGKSLLAFPALHQGYVSKIDDLREDGIGRCPRLIDREPIDRLSQIQLEADMHTAKNNFEFDWERSGNTVGMVFVDLRKPEWGNVARRFDAIMALYEASECPFIFYTDELTPATEALKEQMNTLHVSNELLTTAEPTSLPENPSLTTQFERLINTEETTVEQIVVGDPEMYDIVTDLSAMRDDIQANQDVQGVIKMEVGWLFNLLTRLPVKPEYWDAVVAENYYQQGVRELLENLRGKAQRLDGRTGSVLINYCEAANALHGRLNTNHPVQEQLLRLITTETNGDLDRSRIVVVRNDFERKAILRALTLEDRQLADKVSIRTVDDIEPAPDGEIIVARPLDADSYLYDFPTAGRIAFLQFEPWAPLVENRLEEGMGQIGIPIERQEIGQMGGRKKQETESRESAAEYEPRADEEADPTETLREDFEGGGTTVTSGSGGGGGTSSANPDFEVELSNGETKHLSKQARVSVLKDNGDIARKQAADLVVGDTLLLLDAVADDIYDLFVESAHQKDRLRKAESIVDRWRTILNEGLSGEWSGEELLAAIQEHGSDISDQSTISNWHTGEAIGPQDPADVRRVLAVLEPEMEPTYEATAEAMKRIRTEHRNIGRRARRAIESQMSGSISSDLQTDLPDDVDQFSQDIRKATVESITILNDE</sequence>
<feature type="compositionally biased region" description="Basic and acidic residues" evidence="1">
    <location>
        <begin position="484"/>
        <end position="502"/>
    </location>
</feature>
<geneLocation type="plasmid" evidence="5">
    <name>pcba1112-01</name>
</geneLocation>
<proteinExistence type="predicted"/>
<dbReference type="Pfam" id="PF24957">
    <property type="entry name" value="DrmE_C"/>
    <property type="match status" value="1"/>
</dbReference>
<evidence type="ECO:0000313" key="5">
    <source>
        <dbReference type="Proteomes" id="UP000252985"/>
    </source>
</evidence>
<feature type="region of interest" description="Disordered" evidence="1">
    <location>
        <begin position="476"/>
        <end position="540"/>
    </location>
</feature>
<evidence type="ECO:0000259" key="3">
    <source>
        <dbReference type="Pfam" id="PF24957"/>
    </source>
</evidence>
<gene>
    <name evidence="4" type="ORF">DU484_00495</name>
</gene>
<feature type="compositionally biased region" description="Gly residues" evidence="1">
    <location>
        <begin position="517"/>
        <end position="532"/>
    </location>
</feature>
<dbReference type="AlphaFoldDB" id="A0A345E8C6"/>
<reference evidence="4 5" key="1">
    <citation type="submission" date="2018-07" db="EMBL/GenBank/DDBJ databases">
        <title>Genome sequences of Haloplanus sp. CBA1112.</title>
        <authorList>
            <person name="Kim Y.B."/>
            <person name="Roh S.W."/>
        </authorList>
    </citation>
    <scope>NUCLEOTIDE SEQUENCE [LARGE SCALE GENOMIC DNA]</scope>
    <source>
        <strain evidence="4 5">CBA1112</strain>
        <plasmid evidence="5">pcba1112-01</plasmid>
    </source>
</reference>
<dbReference type="InterPro" id="IPR056666">
    <property type="entry name" value="DrmE_C"/>
</dbReference>
<dbReference type="Proteomes" id="UP000252985">
    <property type="component" value="Plasmid pCBA1112-01"/>
</dbReference>
<evidence type="ECO:0000259" key="2">
    <source>
        <dbReference type="Pfam" id="PF24955"/>
    </source>
</evidence>
<dbReference type="Pfam" id="PF24955">
    <property type="entry name" value="DrmE_N"/>
    <property type="match status" value="1"/>
</dbReference>
<feature type="domain" description="DrmE-like N-terminal" evidence="2">
    <location>
        <begin position="36"/>
        <end position="235"/>
    </location>
</feature>
<feature type="domain" description="DISARM protein DrmE C-terminal" evidence="3">
    <location>
        <begin position="537"/>
        <end position="709"/>
    </location>
</feature>
<dbReference type="EMBL" id="CP031147">
    <property type="protein sequence ID" value="AXG08448.1"/>
    <property type="molecule type" value="Genomic_DNA"/>
</dbReference>
<dbReference type="KEGG" id="haq:DU484_00495"/>
<dbReference type="NCBIfam" id="NF038316">
    <property type="entry name" value="DrmE_fam"/>
    <property type="match status" value="1"/>
</dbReference>
<evidence type="ECO:0000313" key="4">
    <source>
        <dbReference type="EMBL" id="AXG08448.1"/>
    </source>
</evidence>
<accession>A0A345E8C6</accession>
<evidence type="ECO:0000256" key="1">
    <source>
        <dbReference type="SAM" id="MobiDB-lite"/>
    </source>
</evidence>
<protein>
    <submittedName>
        <fullName evidence="4">Uncharacterized protein</fullName>
    </submittedName>
</protein>